<sequence>MAVHGGTARDCGALWQAGTAATRTICRGERGGGGDERELGTCWGGSKQSPDRRRTTDDDRRPAGGKRRVSLSPGSRSGSVWWKGGLWPGRQVADVADLAAAAAAAAAARTGRRGTDGGRGVGSVLVAVAVDTQTDGRRAYVLDRETEGREKSEDRRLQSWCTGAVCCPQPKAGLTTLSLESVSWLECGPTGQHQVCRVQRPNVS</sequence>
<protein>
    <submittedName>
        <fullName evidence="2">Uncharacterized protein</fullName>
    </submittedName>
</protein>
<keyword evidence="3" id="KW-1185">Reference proteome</keyword>
<dbReference type="AlphaFoldDB" id="A0AA40F4W9"/>
<dbReference type="EMBL" id="JAUKUD010000002">
    <property type="protein sequence ID" value="KAK0750966.1"/>
    <property type="molecule type" value="Genomic_DNA"/>
</dbReference>
<feature type="region of interest" description="Disordered" evidence="1">
    <location>
        <begin position="28"/>
        <end position="76"/>
    </location>
</feature>
<organism evidence="2 3">
    <name type="scientific">Schizothecium vesticola</name>
    <dbReference type="NCBI Taxonomy" id="314040"/>
    <lineage>
        <taxon>Eukaryota</taxon>
        <taxon>Fungi</taxon>
        <taxon>Dikarya</taxon>
        <taxon>Ascomycota</taxon>
        <taxon>Pezizomycotina</taxon>
        <taxon>Sordariomycetes</taxon>
        <taxon>Sordariomycetidae</taxon>
        <taxon>Sordariales</taxon>
        <taxon>Schizotheciaceae</taxon>
        <taxon>Schizothecium</taxon>
    </lineage>
</organism>
<dbReference type="Proteomes" id="UP001172155">
    <property type="component" value="Unassembled WGS sequence"/>
</dbReference>
<proteinExistence type="predicted"/>
<name>A0AA40F4W9_9PEZI</name>
<accession>A0AA40F4W9</accession>
<comment type="caution">
    <text evidence="2">The sequence shown here is derived from an EMBL/GenBank/DDBJ whole genome shotgun (WGS) entry which is preliminary data.</text>
</comment>
<feature type="compositionally biased region" description="Basic and acidic residues" evidence="1">
    <location>
        <begin position="28"/>
        <end position="39"/>
    </location>
</feature>
<evidence type="ECO:0000313" key="3">
    <source>
        <dbReference type="Proteomes" id="UP001172155"/>
    </source>
</evidence>
<reference evidence="2" key="1">
    <citation type="submission" date="2023-06" db="EMBL/GenBank/DDBJ databases">
        <title>Genome-scale phylogeny and comparative genomics of the fungal order Sordariales.</title>
        <authorList>
            <consortium name="Lawrence Berkeley National Laboratory"/>
            <person name="Hensen N."/>
            <person name="Bonometti L."/>
            <person name="Westerberg I."/>
            <person name="Brannstrom I.O."/>
            <person name="Guillou S."/>
            <person name="Cros-Aarteil S."/>
            <person name="Calhoun S."/>
            <person name="Haridas S."/>
            <person name="Kuo A."/>
            <person name="Mondo S."/>
            <person name="Pangilinan J."/>
            <person name="Riley R."/>
            <person name="LaButti K."/>
            <person name="Andreopoulos B."/>
            <person name="Lipzen A."/>
            <person name="Chen C."/>
            <person name="Yanf M."/>
            <person name="Daum C."/>
            <person name="Ng V."/>
            <person name="Clum A."/>
            <person name="Steindorff A."/>
            <person name="Ohm R."/>
            <person name="Martin F."/>
            <person name="Silar P."/>
            <person name="Natvig D."/>
            <person name="Lalanne C."/>
            <person name="Gautier V."/>
            <person name="Ament-velasquez S.L."/>
            <person name="Kruys A."/>
            <person name="Hutchinson M.I."/>
            <person name="Powell A.J."/>
            <person name="Barry K."/>
            <person name="Miller A.N."/>
            <person name="Grigoriev I.V."/>
            <person name="Debuchy R."/>
            <person name="Gladieux P."/>
            <person name="Thoren M.H."/>
            <person name="Johannesson H."/>
        </authorList>
    </citation>
    <scope>NUCLEOTIDE SEQUENCE</scope>
    <source>
        <strain evidence="2">SMH3187-1</strain>
    </source>
</reference>
<evidence type="ECO:0000313" key="2">
    <source>
        <dbReference type="EMBL" id="KAK0750966.1"/>
    </source>
</evidence>
<gene>
    <name evidence="2" type="ORF">B0T18DRAFT_401450</name>
</gene>
<evidence type="ECO:0000256" key="1">
    <source>
        <dbReference type="SAM" id="MobiDB-lite"/>
    </source>
</evidence>
<feature type="compositionally biased region" description="Basic and acidic residues" evidence="1">
    <location>
        <begin position="49"/>
        <end position="62"/>
    </location>
</feature>